<protein>
    <submittedName>
        <fullName evidence="1">Uncharacterized protein</fullName>
    </submittedName>
</protein>
<evidence type="ECO:0000313" key="2">
    <source>
        <dbReference type="Proteomes" id="UP001596500"/>
    </source>
</evidence>
<accession>A0ABW2RK64</accession>
<keyword evidence="2" id="KW-1185">Reference proteome</keyword>
<reference evidence="2" key="1">
    <citation type="journal article" date="2019" name="Int. J. Syst. Evol. Microbiol.">
        <title>The Global Catalogue of Microorganisms (GCM) 10K type strain sequencing project: providing services to taxonomists for standard genome sequencing and annotation.</title>
        <authorList>
            <consortium name="The Broad Institute Genomics Platform"/>
            <consortium name="The Broad Institute Genome Sequencing Center for Infectious Disease"/>
            <person name="Wu L."/>
            <person name="Ma J."/>
        </authorList>
    </citation>
    <scope>NUCLEOTIDE SEQUENCE [LARGE SCALE GENOMIC DNA]</scope>
    <source>
        <strain evidence="2">CGMCC 1.12942</strain>
    </source>
</reference>
<dbReference type="RefSeq" id="WP_379864700.1">
    <property type="nucleotide sequence ID" value="NZ_JBHTBW010000021.1"/>
</dbReference>
<comment type="caution">
    <text evidence="1">The sequence shown here is derived from an EMBL/GenBank/DDBJ whole genome shotgun (WGS) entry which is preliminary data.</text>
</comment>
<gene>
    <name evidence="1" type="ORF">ACFQNG_09600</name>
</gene>
<name>A0ABW2RK64_9BACL</name>
<sequence length="82" mass="9246">MTVIHGVLKLEEVQVGMSVSIVVEGKLLTDRVAMITDEHLVLGVAIPKEKIDQIFDTEKRFVLQEDDLDRFVVRPEKDVPSS</sequence>
<organism evidence="1 2">
    <name type="scientific">Laceyella putida</name>
    <dbReference type="NCBI Taxonomy" id="110101"/>
    <lineage>
        <taxon>Bacteria</taxon>
        <taxon>Bacillati</taxon>
        <taxon>Bacillota</taxon>
        <taxon>Bacilli</taxon>
        <taxon>Bacillales</taxon>
        <taxon>Thermoactinomycetaceae</taxon>
        <taxon>Laceyella</taxon>
    </lineage>
</organism>
<evidence type="ECO:0000313" key="1">
    <source>
        <dbReference type="EMBL" id="MFC7441412.1"/>
    </source>
</evidence>
<dbReference type="EMBL" id="JBHTBW010000021">
    <property type="protein sequence ID" value="MFC7441412.1"/>
    <property type="molecule type" value="Genomic_DNA"/>
</dbReference>
<dbReference type="Proteomes" id="UP001596500">
    <property type="component" value="Unassembled WGS sequence"/>
</dbReference>
<proteinExistence type="predicted"/>